<protein>
    <submittedName>
        <fullName evidence="4">Response regulator transcription factor</fullName>
    </submittedName>
</protein>
<dbReference type="GO" id="GO:0003677">
    <property type="term" value="F:DNA binding"/>
    <property type="evidence" value="ECO:0007669"/>
    <property type="project" value="InterPro"/>
</dbReference>
<name>A0A6M0IQM9_9BACT</name>
<reference evidence="4 5" key="1">
    <citation type="submission" date="2020-02" db="EMBL/GenBank/DDBJ databases">
        <title>Draft genome sequence of two Spirosoma agri KCTC 52727 and Spirosoma terrae KCTC 52035.</title>
        <authorList>
            <person name="Rojas J."/>
            <person name="Ambika Manirajan B."/>
            <person name="Ratering S."/>
            <person name="Suarez C."/>
            <person name="Schnell S."/>
        </authorList>
    </citation>
    <scope>NUCLEOTIDE SEQUENCE [LARGE SCALE GENOMIC DNA]</scope>
    <source>
        <strain evidence="4 5">KCTC 52727</strain>
    </source>
</reference>
<accession>A0A6M0IQM9</accession>
<keyword evidence="5" id="KW-1185">Reference proteome</keyword>
<comment type="caution">
    <text evidence="4">The sequence shown here is derived from an EMBL/GenBank/DDBJ whole genome shotgun (WGS) entry which is preliminary data.</text>
</comment>
<dbReference type="Pfam" id="PF00072">
    <property type="entry name" value="Response_reg"/>
    <property type="match status" value="1"/>
</dbReference>
<dbReference type="InterPro" id="IPR001789">
    <property type="entry name" value="Sig_transdc_resp-reg_receiver"/>
</dbReference>
<dbReference type="RefSeq" id="WP_164043552.1">
    <property type="nucleotide sequence ID" value="NZ_JAAGNZ010000003.1"/>
</dbReference>
<dbReference type="InterPro" id="IPR007492">
    <property type="entry name" value="LytTR_DNA-bd_dom"/>
</dbReference>
<proteinExistence type="predicted"/>
<feature type="domain" description="HTH LytTR-type" evidence="3">
    <location>
        <begin position="144"/>
        <end position="230"/>
    </location>
</feature>
<dbReference type="PANTHER" id="PTHR37299">
    <property type="entry name" value="TRANSCRIPTIONAL REGULATOR-RELATED"/>
    <property type="match status" value="1"/>
</dbReference>
<feature type="domain" description="Response regulatory" evidence="2">
    <location>
        <begin position="5"/>
        <end position="116"/>
    </location>
</feature>
<dbReference type="SMART" id="SM00850">
    <property type="entry name" value="LytTR"/>
    <property type="match status" value="1"/>
</dbReference>
<dbReference type="Gene3D" id="2.40.50.1020">
    <property type="entry name" value="LytTr DNA-binding domain"/>
    <property type="match status" value="1"/>
</dbReference>
<dbReference type="Proteomes" id="UP000477386">
    <property type="component" value="Unassembled WGS sequence"/>
</dbReference>
<dbReference type="SUPFAM" id="SSF52172">
    <property type="entry name" value="CheY-like"/>
    <property type="match status" value="1"/>
</dbReference>
<sequence length="230" mass="25999">MSTIRCILIDDEPMGLSVLQAHASKVPYLTVLATFASATEALVYLQTQPVDLLFLDIQMPDLSGLEMARLLDSSMPIIFTTAYRHYAVDGFDLAAIDYLLKPISLSRFLQACHRAADRLASLPSRKPATNDHLFVKTGYDWARIDLASLLYIEADDNYLTFYELDRRTLSRMKLSEAMDKLPADQFVRIHKSYVISLAKIDKIERHQVTLAGHSLPLSATFRQELLGRFS</sequence>
<dbReference type="PROSITE" id="PS50930">
    <property type="entry name" value="HTH_LYTTR"/>
    <property type="match status" value="1"/>
</dbReference>
<dbReference type="EMBL" id="JAAGNZ010000003">
    <property type="protein sequence ID" value="NEU70252.1"/>
    <property type="molecule type" value="Genomic_DNA"/>
</dbReference>
<gene>
    <name evidence="4" type="ORF">GK091_25470</name>
</gene>
<keyword evidence="1" id="KW-0597">Phosphoprotein</keyword>
<evidence type="ECO:0000256" key="1">
    <source>
        <dbReference type="PROSITE-ProRule" id="PRU00169"/>
    </source>
</evidence>
<evidence type="ECO:0000259" key="2">
    <source>
        <dbReference type="PROSITE" id="PS50110"/>
    </source>
</evidence>
<evidence type="ECO:0000313" key="5">
    <source>
        <dbReference type="Proteomes" id="UP000477386"/>
    </source>
</evidence>
<dbReference type="GO" id="GO:0000156">
    <property type="term" value="F:phosphorelay response regulator activity"/>
    <property type="evidence" value="ECO:0007669"/>
    <property type="project" value="InterPro"/>
</dbReference>
<dbReference type="Pfam" id="PF04397">
    <property type="entry name" value="LytTR"/>
    <property type="match status" value="1"/>
</dbReference>
<dbReference type="InterPro" id="IPR046947">
    <property type="entry name" value="LytR-like"/>
</dbReference>
<evidence type="ECO:0000259" key="3">
    <source>
        <dbReference type="PROSITE" id="PS50930"/>
    </source>
</evidence>
<dbReference type="Gene3D" id="3.40.50.2300">
    <property type="match status" value="1"/>
</dbReference>
<dbReference type="PANTHER" id="PTHR37299:SF1">
    <property type="entry name" value="STAGE 0 SPORULATION PROTEIN A HOMOLOG"/>
    <property type="match status" value="1"/>
</dbReference>
<evidence type="ECO:0000313" key="4">
    <source>
        <dbReference type="EMBL" id="NEU70252.1"/>
    </source>
</evidence>
<dbReference type="SMART" id="SM00448">
    <property type="entry name" value="REC"/>
    <property type="match status" value="1"/>
</dbReference>
<dbReference type="InterPro" id="IPR011006">
    <property type="entry name" value="CheY-like_superfamily"/>
</dbReference>
<dbReference type="AlphaFoldDB" id="A0A6M0IQM9"/>
<organism evidence="4 5">
    <name type="scientific">Spirosoma agri</name>
    <dbReference type="NCBI Taxonomy" id="1987381"/>
    <lineage>
        <taxon>Bacteria</taxon>
        <taxon>Pseudomonadati</taxon>
        <taxon>Bacteroidota</taxon>
        <taxon>Cytophagia</taxon>
        <taxon>Cytophagales</taxon>
        <taxon>Cytophagaceae</taxon>
        <taxon>Spirosoma</taxon>
    </lineage>
</organism>
<dbReference type="PROSITE" id="PS50110">
    <property type="entry name" value="RESPONSE_REGULATORY"/>
    <property type="match status" value="1"/>
</dbReference>
<feature type="modified residue" description="4-aspartylphosphate" evidence="1">
    <location>
        <position position="56"/>
    </location>
</feature>